<sequence length="171" mass="19853">MPRCSVPKCSEMGTHKFSRNKQVQKLWLKAIRCPKSNPSNSSRLCRNHFLETDYLGYSRDIGLQHRHRYLKKNAVPSQFSWNHTTITILFTKISKDKNDLLQGTNSEILSKADKKLANQRVHIKRLIGLTKSYAILKTELNQFYVPSASKIFFICFMLCNFKEGIVSKNKK</sequence>
<dbReference type="PROSITE" id="PS50950">
    <property type="entry name" value="ZF_THAP"/>
    <property type="match status" value="1"/>
</dbReference>
<dbReference type="GO" id="GO:0003677">
    <property type="term" value="F:DNA binding"/>
    <property type="evidence" value="ECO:0007669"/>
    <property type="project" value="UniProtKB-UniRule"/>
</dbReference>
<name>A0AAU9UD66_EUPED</name>
<keyword evidence="9" id="KW-1185">Reference proteome</keyword>
<dbReference type="InterPro" id="IPR006612">
    <property type="entry name" value="THAP_Znf"/>
</dbReference>
<keyword evidence="3 6" id="KW-0863">Zinc-finger</keyword>
<reference evidence="8" key="1">
    <citation type="submission" date="2022-03" db="EMBL/GenBank/DDBJ databases">
        <authorList>
            <person name="Tunstrom K."/>
        </authorList>
    </citation>
    <scope>NUCLEOTIDE SEQUENCE</scope>
</reference>
<feature type="domain" description="THAP-type" evidence="7">
    <location>
        <begin position="1"/>
        <end position="79"/>
    </location>
</feature>
<evidence type="ECO:0000256" key="6">
    <source>
        <dbReference type="PROSITE-ProRule" id="PRU00309"/>
    </source>
</evidence>
<dbReference type="AlphaFoldDB" id="A0AAU9UD66"/>
<dbReference type="Pfam" id="PF05485">
    <property type="entry name" value="THAP"/>
    <property type="match status" value="1"/>
</dbReference>
<evidence type="ECO:0000256" key="4">
    <source>
        <dbReference type="ARBA" id="ARBA00022833"/>
    </source>
</evidence>
<evidence type="ECO:0000256" key="2">
    <source>
        <dbReference type="ARBA" id="ARBA00022723"/>
    </source>
</evidence>
<dbReference type="SUPFAM" id="SSF57716">
    <property type="entry name" value="Glucocorticoid receptor-like (DNA-binding domain)"/>
    <property type="match status" value="1"/>
</dbReference>
<comment type="caution">
    <text evidence="8">The sequence shown here is derived from an EMBL/GenBank/DDBJ whole genome shotgun (WGS) entry which is preliminary data.</text>
</comment>
<evidence type="ECO:0000256" key="3">
    <source>
        <dbReference type="ARBA" id="ARBA00022771"/>
    </source>
</evidence>
<dbReference type="GO" id="GO:0008270">
    <property type="term" value="F:zinc ion binding"/>
    <property type="evidence" value="ECO:0007669"/>
    <property type="project" value="UniProtKB-KW"/>
</dbReference>
<keyword evidence="5 6" id="KW-0238">DNA-binding</keyword>
<proteinExistence type="predicted"/>
<keyword evidence="2" id="KW-0479">Metal-binding</keyword>
<gene>
    <name evidence="8" type="ORF">EEDITHA_LOCUS11122</name>
</gene>
<dbReference type="SMART" id="SM00980">
    <property type="entry name" value="THAP"/>
    <property type="match status" value="1"/>
</dbReference>
<dbReference type="PANTHER" id="PTHR46927:SF3">
    <property type="entry name" value="THAP-TYPE DOMAIN-CONTAINING PROTEIN"/>
    <property type="match status" value="1"/>
</dbReference>
<accession>A0AAU9UD66</accession>
<dbReference type="Gene3D" id="6.20.210.20">
    <property type="entry name" value="THAP domain"/>
    <property type="match status" value="1"/>
</dbReference>
<dbReference type="InterPro" id="IPR052224">
    <property type="entry name" value="THAP_domain_protein"/>
</dbReference>
<protein>
    <recommendedName>
        <fullName evidence="7">THAP-type domain-containing protein</fullName>
    </recommendedName>
</protein>
<organism evidence="8 9">
    <name type="scientific">Euphydryas editha</name>
    <name type="common">Edith's checkerspot</name>
    <dbReference type="NCBI Taxonomy" id="104508"/>
    <lineage>
        <taxon>Eukaryota</taxon>
        <taxon>Metazoa</taxon>
        <taxon>Ecdysozoa</taxon>
        <taxon>Arthropoda</taxon>
        <taxon>Hexapoda</taxon>
        <taxon>Insecta</taxon>
        <taxon>Pterygota</taxon>
        <taxon>Neoptera</taxon>
        <taxon>Endopterygota</taxon>
        <taxon>Lepidoptera</taxon>
        <taxon>Glossata</taxon>
        <taxon>Ditrysia</taxon>
        <taxon>Papilionoidea</taxon>
        <taxon>Nymphalidae</taxon>
        <taxon>Nymphalinae</taxon>
        <taxon>Euphydryas</taxon>
    </lineage>
</organism>
<dbReference type="EMBL" id="CAKOGL010000015">
    <property type="protein sequence ID" value="CAH2095700.1"/>
    <property type="molecule type" value="Genomic_DNA"/>
</dbReference>
<evidence type="ECO:0000256" key="5">
    <source>
        <dbReference type="ARBA" id="ARBA00023125"/>
    </source>
</evidence>
<evidence type="ECO:0000256" key="1">
    <source>
        <dbReference type="ARBA" id="ARBA00001968"/>
    </source>
</evidence>
<evidence type="ECO:0000313" key="9">
    <source>
        <dbReference type="Proteomes" id="UP001153954"/>
    </source>
</evidence>
<dbReference type="InterPro" id="IPR027806">
    <property type="entry name" value="HARBI1_dom"/>
</dbReference>
<keyword evidence="4" id="KW-0862">Zinc</keyword>
<dbReference type="Proteomes" id="UP001153954">
    <property type="component" value="Unassembled WGS sequence"/>
</dbReference>
<comment type="cofactor">
    <cofactor evidence="1">
        <name>a divalent metal cation</name>
        <dbReference type="ChEBI" id="CHEBI:60240"/>
    </cofactor>
</comment>
<evidence type="ECO:0000259" key="7">
    <source>
        <dbReference type="PROSITE" id="PS50950"/>
    </source>
</evidence>
<dbReference type="Pfam" id="PF13359">
    <property type="entry name" value="DDE_Tnp_4"/>
    <property type="match status" value="1"/>
</dbReference>
<dbReference type="InterPro" id="IPR038441">
    <property type="entry name" value="THAP_Znf_sf"/>
</dbReference>
<evidence type="ECO:0000313" key="8">
    <source>
        <dbReference type="EMBL" id="CAH2095700.1"/>
    </source>
</evidence>
<dbReference type="PANTHER" id="PTHR46927">
    <property type="entry name" value="AGAP005574-PA"/>
    <property type="match status" value="1"/>
</dbReference>